<dbReference type="Pfam" id="PF07690">
    <property type="entry name" value="MFS_1"/>
    <property type="match status" value="1"/>
</dbReference>
<dbReference type="PANTHER" id="PTHR43124:SF3">
    <property type="entry name" value="CHLORAMPHENICOL EFFLUX PUMP RV0191"/>
    <property type="match status" value="1"/>
</dbReference>
<evidence type="ECO:0000313" key="9">
    <source>
        <dbReference type="Proteomes" id="UP001500443"/>
    </source>
</evidence>
<evidence type="ECO:0000256" key="4">
    <source>
        <dbReference type="ARBA" id="ARBA00022989"/>
    </source>
</evidence>
<accession>A0ABP5J7I0</accession>
<feature type="transmembrane region" description="Helical" evidence="6">
    <location>
        <begin position="77"/>
        <end position="99"/>
    </location>
</feature>
<evidence type="ECO:0000256" key="2">
    <source>
        <dbReference type="ARBA" id="ARBA00022475"/>
    </source>
</evidence>
<feature type="transmembrane region" description="Helical" evidence="6">
    <location>
        <begin position="303"/>
        <end position="321"/>
    </location>
</feature>
<evidence type="ECO:0000313" key="8">
    <source>
        <dbReference type="EMBL" id="GAA2112265.1"/>
    </source>
</evidence>
<organism evidence="8 9">
    <name type="scientific">Streptomyces synnematoformans</name>
    <dbReference type="NCBI Taxonomy" id="415721"/>
    <lineage>
        <taxon>Bacteria</taxon>
        <taxon>Bacillati</taxon>
        <taxon>Actinomycetota</taxon>
        <taxon>Actinomycetes</taxon>
        <taxon>Kitasatosporales</taxon>
        <taxon>Streptomycetaceae</taxon>
        <taxon>Streptomyces</taxon>
    </lineage>
</organism>
<feature type="transmembrane region" description="Helical" evidence="6">
    <location>
        <begin position="106"/>
        <end position="124"/>
    </location>
</feature>
<evidence type="ECO:0000256" key="6">
    <source>
        <dbReference type="SAM" id="Phobius"/>
    </source>
</evidence>
<dbReference type="Gene3D" id="1.20.1250.20">
    <property type="entry name" value="MFS general substrate transporter like domains"/>
    <property type="match status" value="1"/>
</dbReference>
<dbReference type="SUPFAM" id="SSF103473">
    <property type="entry name" value="MFS general substrate transporter"/>
    <property type="match status" value="1"/>
</dbReference>
<keyword evidence="5 6" id="KW-0472">Membrane</keyword>
<dbReference type="InterPro" id="IPR050189">
    <property type="entry name" value="MFS_Efflux_Transporters"/>
</dbReference>
<dbReference type="InterPro" id="IPR020846">
    <property type="entry name" value="MFS_dom"/>
</dbReference>
<sequence>MRVAGLFSAVRPGMAEDMTRVDERSGYAPTPGHPPRGGWPAVATVAAGTFTVVTSEMLPVGLLTPVRGSLDVSEGTAGLTLTVTGLVAALSAPLVTAAVGRIDRRTVLCGLLVLLTAANVLAAWSPDFAVMTAARVLVGVGLGGVWSLAGGLAVRLVPAGSVGPATSLIFSGVAVASVVGVPSGAYLGELAGWRTAFLAVGVLALLVAAAMAVLLPPLPAEPVALGGVLRLWGNARVATGLAVVFLLVTGHFAAFTYVRPILEDVSGVGASLIGALLLAYGIAGIAGTFAAGARAGRSLRGTVLAIGATLAASLLLVPLLGLSVAGAAVLLVVWGLAYGGVSVSTQTWLGLAAPRAREGATSLFVAVFNGAIALGAFAGGRLVDGFGTRSVLWLGGALALAALAATLLGRVPPAAAGAA</sequence>
<keyword evidence="4 6" id="KW-1133">Transmembrane helix</keyword>
<dbReference type="PROSITE" id="PS50850">
    <property type="entry name" value="MFS"/>
    <property type="match status" value="1"/>
</dbReference>
<feature type="transmembrane region" description="Helical" evidence="6">
    <location>
        <begin position="327"/>
        <end position="349"/>
    </location>
</feature>
<dbReference type="InterPro" id="IPR011701">
    <property type="entry name" value="MFS"/>
</dbReference>
<feature type="transmembrane region" description="Helical" evidence="6">
    <location>
        <begin position="270"/>
        <end position="291"/>
    </location>
</feature>
<evidence type="ECO:0000259" key="7">
    <source>
        <dbReference type="PROSITE" id="PS50850"/>
    </source>
</evidence>
<feature type="transmembrane region" description="Helical" evidence="6">
    <location>
        <begin position="391"/>
        <end position="409"/>
    </location>
</feature>
<comment type="subcellular location">
    <subcellularLocation>
        <location evidence="1">Cell membrane</location>
        <topology evidence="1">Multi-pass membrane protein</topology>
    </subcellularLocation>
</comment>
<evidence type="ECO:0000256" key="5">
    <source>
        <dbReference type="ARBA" id="ARBA00023136"/>
    </source>
</evidence>
<dbReference type="CDD" id="cd17324">
    <property type="entry name" value="MFS_NepI_like"/>
    <property type="match status" value="1"/>
</dbReference>
<evidence type="ECO:0000256" key="1">
    <source>
        <dbReference type="ARBA" id="ARBA00004651"/>
    </source>
</evidence>
<dbReference type="PANTHER" id="PTHR43124">
    <property type="entry name" value="PURINE EFFLUX PUMP PBUE"/>
    <property type="match status" value="1"/>
</dbReference>
<dbReference type="InterPro" id="IPR036259">
    <property type="entry name" value="MFS_trans_sf"/>
</dbReference>
<gene>
    <name evidence="8" type="ORF">GCM10009802_10300</name>
</gene>
<feature type="transmembrane region" description="Helical" evidence="6">
    <location>
        <begin position="193"/>
        <end position="216"/>
    </location>
</feature>
<reference evidence="9" key="1">
    <citation type="journal article" date="2019" name="Int. J. Syst. Evol. Microbiol.">
        <title>The Global Catalogue of Microorganisms (GCM) 10K type strain sequencing project: providing services to taxonomists for standard genome sequencing and annotation.</title>
        <authorList>
            <consortium name="The Broad Institute Genomics Platform"/>
            <consortium name="The Broad Institute Genome Sequencing Center for Infectious Disease"/>
            <person name="Wu L."/>
            <person name="Ma J."/>
        </authorList>
    </citation>
    <scope>NUCLEOTIDE SEQUENCE [LARGE SCALE GENOMIC DNA]</scope>
    <source>
        <strain evidence="9">JCM 15481</strain>
    </source>
</reference>
<evidence type="ECO:0000256" key="3">
    <source>
        <dbReference type="ARBA" id="ARBA00022692"/>
    </source>
</evidence>
<comment type="caution">
    <text evidence="8">The sequence shown here is derived from an EMBL/GenBank/DDBJ whole genome shotgun (WGS) entry which is preliminary data.</text>
</comment>
<proteinExistence type="predicted"/>
<feature type="transmembrane region" description="Helical" evidence="6">
    <location>
        <begin position="237"/>
        <end position="258"/>
    </location>
</feature>
<feature type="transmembrane region" description="Helical" evidence="6">
    <location>
        <begin position="361"/>
        <end position="379"/>
    </location>
</feature>
<keyword evidence="2" id="KW-1003">Cell membrane</keyword>
<protein>
    <submittedName>
        <fullName evidence="8">MFS transporter</fullName>
    </submittedName>
</protein>
<keyword evidence="9" id="KW-1185">Reference proteome</keyword>
<feature type="domain" description="Major facilitator superfamily (MFS) profile" evidence="7">
    <location>
        <begin position="41"/>
        <end position="414"/>
    </location>
</feature>
<feature type="transmembrane region" description="Helical" evidence="6">
    <location>
        <begin position="168"/>
        <end position="187"/>
    </location>
</feature>
<dbReference type="EMBL" id="BAAAPF010000015">
    <property type="protein sequence ID" value="GAA2112265.1"/>
    <property type="molecule type" value="Genomic_DNA"/>
</dbReference>
<feature type="transmembrane region" description="Helical" evidence="6">
    <location>
        <begin position="136"/>
        <end position="156"/>
    </location>
</feature>
<keyword evidence="3 6" id="KW-0812">Transmembrane</keyword>
<dbReference type="Proteomes" id="UP001500443">
    <property type="component" value="Unassembled WGS sequence"/>
</dbReference>
<name>A0ABP5J7I0_9ACTN</name>